<dbReference type="SUPFAM" id="SSF49695">
    <property type="entry name" value="gamma-Crystallin-like"/>
    <property type="match status" value="1"/>
</dbReference>
<evidence type="ECO:0000259" key="3">
    <source>
        <dbReference type="Pfam" id="PF00030"/>
    </source>
</evidence>
<sequence>MSSLNLFPEKNMKGNGVCLRENTPHLADKGFCNQAMSLQIVGRDPWVVFDLKNYGGDFNCYEGDHHSIPNIQKQISSAKIMRGGLEDPKLIIYQGENCTGRSITVDEEKKHFDGYDFPGKAASAEAVSGSWILYEEKNLRGKKRIIIAGERTPGKCDTGDCGWKGGFLSAEPITRRFLVNE</sequence>
<dbReference type="Gene3D" id="2.60.20.10">
    <property type="entry name" value="Crystallins"/>
    <property type="match status" value="2"/>
</dbReference>
<comment type="similarity">
    <text evidence="1">Belongs to the beta/gamma-crystallin family.</text>
</comment>
<evidence type="ECO:0000313" key="5">
    <source>
        <dbReference type="Proteomes" id="UP000694569"/>
    </source>
</evidence>
<dbReference type="InterPro" id="IPR001064">
    <property type="entry name" value="Beta/gamma_crystallin"/>
</dbReference>
<reference evidence="4" key="1">
    <citation type="submission" date="2025-08" db="UniProtKB">
        <authorList>
            <consortium name="Ensembl"/>
        </authorList>
    </citation>
    <scope>IDENTIFICATION</scope>
</reference>
<protein>
    <recommendedName>
        <fullName evidence="3">Beta/gamma crystallin 'Greek key' domain-containing protein</fullName>
    </recommendedName>
</protein>
<evidence type="ECO:0000313" key="4">
    <source>
        <dbReference type="Ensembl" id="ENSLLEP00000000415.1"/>
    </source>
</evidence>
<keyword evidence="5" id="KW-1185">Reference proteome</keyword>
<reference evidence="4" key="2">
    <citation type="submission" date="2025-09" db="UniProtKB">
        <authorList>
            <consortium name="Ensembl"/>
        </authorList>
    </citation>
    <scope>IDENTIFICATION</scope>
</reference>
<dbReference type="Proteomes" id="UP000694569">
    <property type="component" value="Unplaced"/>
</dbReference>
<dbReference type="InterPro" id="IPR011024">
    <property type="entry name" value="G_crystallin-like"/>
</dbReference>
<name>A0A8C5P5Z5_9ANUR</name>
<evidence type="ECO:0000256" key="2">
    <source>
        <dbReference type="ARBA" id="ARBA00022737"/>
    </source>
</evidence>
<accession>A0A8C5P5Z5</accession>
<dbReference type="Pfam" id="PF00030">
    <property type="entry name" value="Crystall"/>
    <property type="match status" value="2"/>
</dbReference>
<dbReference type="OrthoDB" id="8603363at2759"/>
<dbReference type="AlphaFoldDB" id="A0A8C5P5Z5"/>
<dbReference type="GeneTree" id="ENSGT01000000217556"/>
<proteinExistence type="inferred from homology"/>
<dbReference type="Ensembl" id="ENSLLET00000000435.1">
    <property type="protein sequence ID" value="ENSLLEP00000000415.1"/>
    <property type="gene ID" value="ENSLLEG00000000282.1"/>
</dbReference>
<evidence type="ECO:0000256" key="1">
    <source>
        <dbReference type="ARBA" id="ARBA00009646"/>
    </source>
</evidence>
<keyword evidence="2" id="KW-0677">Repeat</keyword>
<organism evidence="4 5">
    <name type="scientific">Leptobrachium leishanense</name>
    <name type="common">Leishan spiny toad</name>
    <dbReference type="NCBI Taxonomy" id="445787"/>
    <lineage>
        <taxon>Eukaryota</taxon>
        <taxon>Metazoa</taxon>
        <taxon>Chordata</taxon>
        <taxon>Craniata</taxon>
        <taxon>Vertebrata</taxon>
        <taxon>Euteleostomi</taxon>
        <taxon>Amphibia</taxon>
        <taxon>Batrachia</taxon>
        <taxon>Anura</taxon>
        <taxon>Pelobatoidea</taxon>
        <taxon>Megophryidae</taxon>
        <taxon>Leptobrachium</taxon>
    </lineage>
</organism>
<feature type="domain" description="Beta/gamma crystallin 'Greek key'" evidence="3">
    <location>
        <begin position="4"/>
        <end position="62"/>
    </location>
</feature>
<feature type="domain" description="Beta/gamma crystallin 'Greek key'" evidence="3">
    <location>
        <begin position="89"/>
        <end position="150"/>
    </location>
</feature>